<dbReference type="Proteomes" id="UP000799118">
    <property type="component" value="Unassembled WGS sequence"/>
</dbReference>
<dbReference type="AlphaFoldDB" id="A0A6A4H4L5"/>
<evidence type="ECO:0000256" key="1">
    <source>
        <dbReference type="SAM" id="MobiDB-lite"/>
    </source>
</evidence>
<accession>A0A6A4H4L5</accession>
<proteinExistence type="predicted"/>
<evidence type="ECO:0000313" key="2">
    <source>
        <dbReference type="EMBL" id="KAE9392670.1"/>
    </source>
</evidence>
<keyword evidence="3" id="KW-1185">Reference proteome</keyword>
<name>A0A6A4H4L5_9AGAR</name>
<gene>
    <name evidence="2" type="ORF">BT96DRAFT_1056218</name>
</gene>
<feature type="region of interest" description="Disordered" evidence="1">
    <location>
        <begin position="1"/>
        <end position="35"/>
    </location>
</feature>
<evidence type="ECO:0000313" key="3">
    <source>
        <dbReference type="Proteomes" id="UP000799118"/>
    </source>
</evidence>
<sequence length="175" mass="19469">MTDSESLKYKTENKNLALHEPPQKLTSPHKPLQNVSNDLEYHSTESAKKNAGVIVDNLDTITIQTGRKEDSIDLDATLVMEDSCHREMKKALEPNSSTYNHTIKAIFIQLLYGYPVQQEFGKQLYHLENYLKPRQVQKLASSKPKGLQDLAKALGCSGYLGCLGNGQIPGDPGKL</sequence>
<organism evidence="2 3">
    <name type="scientific">Gymnopus androsaceus JB14</name>
    <dbReference type="NCBI Taxonomy" id="1447944"/>
    <lineage>
        <taxon>Eukaryota</taxon>
        <taxon>Fungi</taxon>
        <taxon>Dikarya</taxon>
        <taxon>Basidiomycota</taxon>
        <taxon>Agaricomycotina</taxon>
        <taxon>Agaricomycetes</taxon>
        <taxon>Agaricomycetidae</taxon>
        <taxon>Agaricales</taxon>
        <taxon>Marasmiineae</taxon>
        <taxon>Omphalotaceae</taxon>
        <taxon>Gymnopus</taxon>
    </lineage>
</organism>
<feature type="non-terminal residue" evidence="2">
    <location>
        <position position="1"/>
    </location>
</feature>
<reference evidence="2" key="1">
    <citation type="journal article" date="2019" name="Environ. Microbiol.">
        <title>Fungal ecological strategies reflected in gene transcription - a case study of two litter decomposers.</title>
        <authorList>
            <person name="Barbi F."/>
            <person name="Kohler A."/>
            <person name="Barry K."/>
            <person name="Baskaran P."/>
            <person name="Daum C."/>
            <person name="Fauchery L."/>
            <person name="Ihrmark K."/>
            <person name="Kuo A."/>
            <person name="LaButti K."/>
            <person name="Lipzen A."/>
            <person name="Morin E."/>
            <person name="Grigoriev I.V."/>
            <person name="Henrissat B."/>
            <person name="Lindahl B."/>
            <person name="Martin F."/>
        </authorList>
    </citation>
    <scope>NUCLEOTIDE SEQUENCE</scope>
    <source>
        <strain evidence="2">JB14</strain>
    </source>
</reference>
<dbReference type="EMBL" id="ML769590">
    <property type="protein sequence ID" value="KAE9392670.1"/>
    <property type="molecule type" value="Genomic_DNA"/>
</dbReference>
<protein>
    <submittedName>
        <fullName evidence="2">Uncharacterized protein</fullName>
    </submittedName>
</protein>
<feature type="compositionally biased region" description="Basic and acidic residues" evidence="1">
    <location>
        <begin position="1"/>
        <end position="13"/>
    </location>
</feature>